<name>A0A3L7A8X7_9MICO</name>
<dbReference type="RefSeq" id="WP_121648045.1">
    <property type="nucleotide sequence ID" value="NZ_RCUX01000004.1"/>
</dbReference>
<feature type="DNA-binding region" description="H-T-H motif" evidence="2">
    <location>
        <begin position="26"/>
        <end position="45"/>
    </location>
</feature>
<dbReference type="InterPro" id="IPR050109">
    <property type="entry name" value="HTH-type_TetR-like_transc_reg"/>
</dbReference>
<protein>
    <submittedName>
        <fullName evidence="4">TetR/AcrR family transcriptional regulator</fullName>
    </submittedName>
</protein>
<evidence type="ECO:0000313" key="5">
    <source>
        <dbReference type="Proteomes" id="UP000272503"/>
    </source>
</evidence>
<keyword evidence="1 2" id="KW-0238">DNA-binding</keyword>
<dbReference type="Proteomes" id="UP000272503">
    <property type="component" value="Unassembled WGS sequence"/>
</dbReference>
<organism evidence="4 5">
    <name type="scientific">Mycetocola tolaasinivorans</name>
    <dbReference type="NCBI Taxonomy" id="76635"/>
    <lineage>
        <taxon>Bacteria</taxon>
        <taxon>Bacillati</taxon>
        <taxon>Actinomycetota</taxon>
        <taxon>Actinomycetes</taxon>
        <taxon>Micrococcales</taxon>
        <taxon>Microbacteriaceae</taxon>
        <taxon>Mycetocola</taxon>
    </lineage>
</organism>
<dbReference type="AlphaFoldDB" id="A0A3L7A8X7"/>
<feature type="domain" description="HTH tetR-type" evidence="3">
    <location>
        <begin position="3"/>
        <end position="63"/>
    </location>
</feature>
<keyword evidence="5" id="KW-1185">Reference proteome</keyword>
<reference evidence="4 5" key="1">
    <citation type="submission" date="2018-10" db="EMBL/GenBank/DDBJ databases">
        <authorList>
            <person name="Li J."/>
        </authorList>
    </citation>
    <scope>NUCLEOTIDE SEQUENCE [LARGE SCALE GENOMIC DNA]</scope>
    <source>
        <strain evidence="4 5">IF 016277</strain>
    </source>
</reference>
<dbReference type="PANTHER" id="PTHR30055:SF226">
    <property type="entry name" value="HTH-TYPE TRANSCRIPTIONAL REGULATOR PKSA"/>
    <property type="match status" value="1"/>
</dbReference>
<evidence type="ECO:0000313" key="4">
    <source>
        <dbReference type="EMBL" id="RLP76465.1"/>
    </source>
</evidence>
<dbReference type="GO" id="GO:0000976">
    <property type="term" value="F:transcription cis-regulatory region binding"/>
    <property type="evidence" value="ECO:0007669"/>
    <property type="project" value="TreeGrafter"/>
</dbReference>
<dbReference type="Pfam" id="PF17932">
    <property type="entry name" value="TetR_C_24"/>
    <property type="match status" value="1"/>
</dbReference>
<dbReference type="SUPFAM" id="SSF46689">
    <property type="entry name" value="Homeodomain-like"/>
    <property type="match status" value="1"/>
</dbReference>
<sequence length="208" mass="21864">MNEQRRETIIISASKMIAASGLAGVSIAGVAREAGFGPATVYALFPAKNNLIAAVVEHAYAGLARRLREAVDDGDPQRLSRSAAERLDTLVRVFAETVLRKRALATALLQELAGPEVVMQRVQCRRDAVGIVERILWDGMDSGELPEQPASLVAGAIVGALIEGLVGASSPTAAELAIDPDGHYPCVEALSRFVCGASGLPTEQLVAH</sequence>
<dbReference type="EMBL" id="RCUX01000004">
    <property type="protein sequence ID" value="RLP76465.1"/>
    <property type="molecule type" value="Genomic_DNA"/>
</dbReference>
<dbReference type="Gene3D" id="1.10.10.60">
    <property type="entry name" value="Homeodomain-like"/>
    <property type="match status" value="1"/>
</dbReference>
<dbReference type="OrthoDB" id="9816296at2"/>
<dbReference type="PANTHER" id="PTHR30055">
    <property type="entry name" value="HTH-TYPE TRANSCRIPTIONAL REGULATOR RUTR"/>
    <property type="match status" value="1"/>
</dbReference>
<dbReference type="Gene3D" id="1.10.357.10">
    <property type="entry name" value="Tetracycline Repressor, domain 2"/>
    <property type="match status" value="1"/>
</dbReference>
<dbReference type="PROSITE" id="PS50977">
    <property type="entry name" value="HTH_TETR_2"/>
    <property type="match status" value="1"/>
</dbReference>
<evidence type="ECO:0000259" key="3">
    <source>
        <dbReference type="PROSITE" id="PS50977"/>
    </source>
</evidence>
<dbReference type="InterPro" id="IPR009057">
    <property type="entry name" value="Homeodomain-like_sf"/>
</dbReference>
<dbReference type="SUPFAM" id="SSF48498">
    <property type="entry name" value="Tetracyclin repressor-like, C-terminal domain"/>
    <property type="match status" value="1"/>
</dbReference>
<dbReference type="InterPro" id="IPR001647">
    <property type="entry name" value="HTH_TetR"/>
</dbReference>
<gene>
    <name evidence="4" type="ORF">D9V32_06285</name>
</gene>
<comment type="caution">
    <text evidence="4">The sequence shown here is derived from an EMBL/GenBank/DDBJ whole genome shotgun (WGS) entry which is preliminary data.</text>
</comment>
<evidence type="ECO:0000256" key="1">
    <source>
        <dbReference type="ARBA" id="ARBA00023125"/>
    </source>
</evidence>
<dbReference type="InterPro" id="IPR041490">
    <property type="entry name" value="KstR2_TetR_C"/>
</dbReference>
<dbReference type="Pfam" id="PF00440">
    <property type="entry name" value="TetR_N"/>
    <property type="match status" value="1"/>
</dbReference>
<dbReference type="GO" id="GO:0003700">
    <property type="term" value="F:DNA-binding transcription factor activity"/>
    <property type="evidence" value="ECO:0007669"/>
    <property type="project" value="TreeGrafter"/>
</dbReference>
<evidence type="ECO:0000256" key="2">
    <source>
        <dbReference type="PROSITE-ProRule" id="PRU00335"/>
    </source>
</evidence>
<accession>A0A3L7A8X7</accession>
<dbReference type="InterPro" id="IPR036271">
    <property type="entry name" value="Tet_transcr_reg_TetR-rel_C_sf"/>
</dbReference>
<proteinExistence type="predicted"/>